<evidence type="ECO:0000313" key="11">
    <source>
        <dbReference type="EMBL" id="KAG6427785.1"/>
    </source>
</evidence>
<evidence type="ECO:0000256" key="2">
    <source>
        <dbReference type="ARBA" id="ARBA00001585"/>
    </source>
</evidence>
<evidence type="ECO:0000256" key="1">
    <source>
        <dbReference type="ARBA" id="ARBA00000135"/>
    </source>
</evidence>
<dbReference type="SUPFAM" id="SSF53187">
    <property type="entry name" value="Zn-dependent exopeptidases"/>
    <property type="match status" value="1"/>
</dbReference>
<dbReference type="GO" id="GO:0070006">
    <property type="term" value="F:metalloaminopeptidase activity"/>
    <property type="evidence" value="ECO:0007669"/>
    <property type="project" value="InterPro"/>
</dbReference>
<evidence type="ECO:0000256" key="4">
    <source>
        <dbReference type="ARBA" id="ARBA00011867"/>
    </source>
</evidence>
<dbReference type="Gene3D" id="3.40.630.10">
    <property type="entry name" value="Zn peptidases"/>
    <property type="match status" value="1"/>
</dbReference>
<comment type="caution">
    <text evidence="11">The sequence shown here is derived from an EMBL/GenBank/DDBJ whole genome shotgun (WGS) entry which is preliminary data.</text>
</comment>
<dbReference type="GO" id="GO:0030145">
    <property type="term" value="F:manganese ion binding"/>
    <property type="evidence" value="ECO:0007669"/>
    <property type="project" value="InterPro"/>
</dbReference>
<dbReference type="InterPro" id="IPR043472">
    <property type="entry name" value="Macro_dom-like"/>
</dbReference>
<dbReference type="Pfam" id="PF02789">
    <property type="entry name" value="Peptidase_M17_N"/>
    <property type="match status" value="1"/>
</dbReference>
<dbReference type="HAMAP" id="MF_00181">
    <property type="entry name" value="Cytosol_peptidase_M17"/>
    <property type="match status" value="1"/>
</dbReference>
<keyword evidence="7" id="KW-0479">Metal-binding</keyword>
<gene>
    <name evidence="11" type="ORF">SASPL_112032</name>
</gene>
<dbReference type="SUPFAM" id="SSF52949">
    <property type="entry name" value="Macro domain-like"/>
    <property type="match status" value="1"/>
</dbReference>
<dbReference type="OrthoDB" id="412814at2759"/>
<dbReference type="Proteomes" id="UP000298416">
    <property type="component" value="Unassembled WGS sequence"/>
</dbReference>
<evidence type="ECO:0000256" key="7">
    <source>
        <dbReference type="ARBA" id="ARBA00022723"/>
    </source>
</evidence>
<dbReference type="InterPro" id="IPR023042">
    <property type="entry name" value="Peptidase_M17_leu_NH2_pept"/>
</dbReference>
<dbReference type="InterPro" id="IPR000819">
    <property type="entry name" value="Peptidase_M17_C"/>
</dbReference>
<keyword evidence="9" id="KW-0346">Stress response</keyword>
<comment type="catalytic activity">
    <reaction evidence="1">
        <text>Release of an N-terminal amino acid, Xaa-|-Yaa-, in which Xaa is preferably Leu, but may be other amino acids including Pro although not Arg or Lys, and Yaa may be Pro. Amino acid amides and methyl esters are also readily hydrolyzed, but rates on arylamides are exceedingly low.</text>
        <dbReference type="EC" id="3.4.11.1"/>
    </reaction>
</comment>
<keyword evidence="8" id="KW-0378">Hydrolase</keyword>
<dbReference type="EMBL" id="PNBA02000004">
    <property type="protein sequence ID" value="KAG6427785.1"/>
    <property type="molecule type" value="Genomic_DNA"/>
</dbReference>
<comment type="similarity">
    <text evidence="3">Belongs to the peptidase M17 family.</text>
</comment>
<accession>A0A8X8Y7F8</accession>
<comment type="subunit">
    <text evidence="4">Homohexamer (dimer of homotrimers).</text>
</comment>
<dbReference type="PRINTS" id="PR00481">
    <property type="entry name" value="LAMNOPPTDASE"/>
</dbReference>
<evidence type="ECO:0000256" key="6">
    <source>
        <dbReference type="ARBA" id="ARBA00022670"/>
    </source>
</evidence>
<dbReference type="InterPro" id="IPR008283">
    <property type="entry name" value="Peptidase_M17_N"/>
</dbReference>
<evidence type="ECO:0000256" key="9">
    <source>
        <dbReference type="ARBA" id="ARBA00023016"/>
    </source>
</evidence>
<dbReference type="PANTHER" id="PTHR11963">
    <property type="entry name" value="LEUCINE AMINOPEPTIDASE-RELATED"/>
    <property type="match status" value="1"/>
</dbReference>
<dbReference type="GO" id="GO:0005737">
    <property type="term" value="C:cytoplasm"/>
    <property type="evidence" value="ECO:0007669"/>
    <property type="project" value="InterPro"/>
</dbReference>
<dbReference type="PROSITE" id="PS00631">
    <property type="entry name" value="CYTOSOL_AP"/>
    <property type="match status" value="1"/>
</dbReference>
<proteinExistence type="inferred from homology"/>
<sequence length="573" mass="60335">MASIRVASTSFTLRASASPSSSFSSSYCNFSASVFTKFEFGLSWRGKRMAHSITRAALGLTEPKQIDPPKIAFSAKEIDLVEWKGDILAVGVTEKDMERDENSAFKNVILQKLDLHLGGLLSEASSEEDFTGKAGQSTVLRLPGVGSKRVGLIGLGGASARTAYRSLGESVAAAAKSSRGINVAITLASSEGIAAELKPSTASAIATGAILGTFDDNRFKSESKKPSLQSIDILGLGIGPEIEKKLKYAEDVCSGIILGKELVNAPANVLTPGVLAEEATRIASDHSDVFTVKILDEEQCKELKMGSFLAVGAASCNPPHFIHLCYKPPGGTVRTKLALVGKGLTFDCGGYNIKTGPGSMIELMKFDMGGSAAVLGAAKSLGKIKPDGVEVHFIVAACENMISGTGMRPGDILTASNGKTIEVNNTDAEGRLTLADALVYACTQGAEKIVDLATLTGACIVALGPSIAGVFTPSDDLAEEMSRASENSGEKLWRLPLEETYWESMKSGVADMVNTGGRQGGSITAALFLKQFVDEKVQWMHIDMAGPVWNDKKKSATGFGVSTLVEWVIKNSS</sequence>
<evidence type="ECO:0000256" key="8">
    <source>
        <dbReference type="ARBA" id="ARBA00022801"/>
    </source>
</evidence>
<dbReference type="GO" id="GO:0009611">
    <property type="term" value="P:response to wounding"/>
    <property type="evidence" value="ECO:0007669"/>
    <property type="project" value="UniProtKB-ARBA"/>
</dbReference>
<dbReference type="CDD" id="cd00433">
    <property type="entry name" value="Peptidase_M17"/>
    <property type="match status" value="1"/>
</dbReference>
<evidence type="ECO:0000256" key="5">
    <source>
        <dbReference type="ARBA" id="ARBA00022438"/>
    </source>
</evidence>
<dbReference type="AlphaFoldDB" id="A0A8X8Y7F8"/>
<comment type="catalytic activity">
    <reaction evidence="2">
        <text>Release of N-terminal proline from a peptide.</text>
        <dbReference type="EC" id="3.4.11.5"/>
    </reaction>
</comment>
<feature type="domain" description="Cytosol aminopeptidase" evidence="10">
    <location>
        <begin position="425"/>
        <end position="432"/>
    </location>
</feature>
<evidence type="ECO:0000259" key="10">
    <source>
        <dbReference type="PROSITE" id="PS00631"/>
    </source>
</evidence>
<organism evidence="11">
    <name type="scientific">Salvia splendens</name>
    <name type="common">Scarlet sage</name>
    <dbReference type="NCBI Taxonomy" id="180675"/>
    <lineage>
        <taxon>Eukaryota</taxon>
        <taxon>Viridiplantae</taxon>
        <taxon>Streptophyta</taxon>
        <taxon>Embryophyta</taxon>
        <taxon>Tracheophyta</taxon>
        <taxon>Spermatophyta</taxon>
        <taxon>Magnoliopsida</taxon>
        <taxon>eudicotyledons</taxon>
        <taxon>Gunneridae</taxon>
        <taxon>Pentapetalae</taxon>
        <taxon>asterids</taxon>
        <taxon>lamiids</taxon>
        <taxon>Lamiales</taxon>
        <taxon>Lamiaceae</taxon>
        <taxon>Nepetoideae</taxon>
        <taxon>Mentheae</taxon>
        <taxon>Salviinae</taxon>
        <taxon>Salvia</taxon>
        <taxon>Salvia subgen. Calosphace</taxon>
        <taxon>core Calosphace</taxon>
    </lineage>
</organism>
<name>A0A8X8Y7F8_SALSN</name>
<dbReference type="InterPro" id="IPR011356">
    <property type="entry name" value="Leucine_aapep/pepB"/>
</dbReference>
<evidence type="ECO:0000313" key="12">
    <source>
        <dbReference type="Proteomes" id="UP000298416"/>
    </source>
</evidence>
<keyword evidence="12" id="KW-1185">Reference proteome</keyword>
<dbReference type="Gene3D" id="3.40.220.10">
    <property type="entry name" value="Leucine Aminopeptidase, subunit E, domain 1"/>
    <property type="match status" value="1"/>
</dbReference>
<dbReference type="FunFam" id="3.40.630.10:FF:000033">
    <property type="entry name" value="M17 leucyl aminopeptidase"/>
    <property type="match status" value="1"/>
</dbReference>
<dbReference type="NCBIfam" id="NF002076">
    <property type="entry name" value="PRK00913.2-3"/>
    <property type="match status" value="1"/>
</dbReference>
<reference evidence="11" key="2">
    <citation type="submission" date="2020-08" db="EMBL/GenBank/DDBJ databases">
        <title>Plant Genome Project.</title>
        <authorList>
            <person name="Zhang R.-G."/>
        </authorList>
    </citation>
    <scope>NUCLEOTIDE SEQUENCE</scope>
    <source>
        <strain evidence="11">Huo1</strain>
        <tissue evidence="11">Leaf</tissue>
    </source>
</reference>
<dbReference type="PANTHER" id="PTHR11963:SF23">
    <property type="entry name" value="CYTOSOL AMINOPEPTIDASE"/>
    <property type="match status" value="1"/>
</dbReference>
<protein>
    <recommendedName>
        <fullName evidence="10">Cytosol aminopeptidase domain-containing protein</fullName>
    </recommendedName>
</protein>
<dbReference type="GO" id="GO:0006508">
    <property type="term" value="P:proteolysis"/>
    <property type="evidence" value="ECO:0007669"/>
    <property type="project" value="UniProtKB-KW"/>
</dbReference>
<dbReference type="Pfam" id="PF00883">
    <property type="entry name" value="Peptidase_M17"/>
    <property type="match status" value="1"/>
</dbReference>
<evidence type="ECO:0000256" key="3">
    <source>
        <dbReference type="ARBA" id="ARBA00009528"/>
    </source>
</evidence>
<keyword evidence="6" id="KW-0645">Protease</keyword>
<keyword evidence="5" id="KW-0031">Aminopeptidase</keyword>
<reference evidence="11" key="1">
    <citation type="submission" date="2018-01" db="EMBL/GenBank/DDBJ databases">
        <authorList>
            <person name="Mao J.F."/>
        </authorList>
    </citation>
    <scope>NUCLEOTIDE SEQUENCE</scope>
    <source>
        <strain evidence="11">Huo1</strain>
        <tissue evidence="11">Leaf</tissue>
    </source>
</reference>